<evidence type="ECO:0000256" key="2">
    <source>
        <dbReference type="SAM" id="Phobius"/>
    </source>
</evidence>
<reference evidence="6" key="3">
    <citation type="submission" date="2014-12" db="EMBL/GenBank/DDBJ databases">
        <authorList>
            <person name="Smet A."/>
        </authorList>
    </citation>
    <scope>NUCLEOTIDE SEQUENCE [LARGE SCALE GENOMIC DNA]</scope>
</reference>
<accession>A0A0K2X3L1</accession>
<dbReference type="EMBL" id="CDMN01000063">
    <property type="protein sequence ID" value="CRF44879.1"/>
    <property type="molecule type" value="Genomic_DNA"/>
</dbReference>
<proteinExistence type="predicted"/>
<evidence type="ECO:0000313" key="5">
    <source>
        <dbReference type="EMBL" id="CRF44879.1"/>
    </source>
</evidence>
<evidence type="ECO:0000313" key="8">
    <source>
        <dbReference type="Proteomes" id="UP000045175"/>
    </source>
</evidence>
<evidence type="ECO:0000313" key="3">
    <source>
        <dbReference type="EMBL" id="CRF41645.1"/>
    </source>
</evidence>
<dbReference type="Proteomes" id="UP000038622">
    <property type="component" value="Unassembled WGS sequence"/>
</dbReference>
<sequence>MEDKNRFNELEQGLNKRLNEVVEEEQKSSGFKKILLIVAIALIILVVVVVVFYKSTREPAKSASLPPDKNMQKIGNARDFESLTLEPAVKKPEEDRFDKIVKDIQSKQNQPPLDTQNNPENKQLNALPVSPLDKTRAPKDIPAEPAPTPPQHQARKAEHPIHQETHQEAHKAEHKERKQAHKEAHEKSAKTHQEAHKAEHKVAPHAAHKTEHREAPKPHTAHKAEHPAPSAKAKHPAKAGLPKGFYLQVGVFSKTPNLKFLEAIKAYPHKVQDFHGQKRYLIGPFESQEKANEELEKVSQDVAKPVHVQIK</sequence>
<evidence type="ECO:0000313" key="6">
    <source>
        <dbReference type="Proteomes" id="UP000038622"/>
    </source>
</evidence>
<dbReference type="STRING" id="1578720.HAL011_14530"/>
<dbReference type="RefSeq" id="WP_053941250.1">
    <property type="nucleotide sequence ID" value="NZ_CDMH01000038.1"/>
</dbReference>
<feature type="compositionally biased region" description="Basic and acidic residues" evidence="1">
    <location>
        <begin position="133"/>
        <end position="142"/>
    </location>
</feature>
<evidence type="ECO:0008006" key="9">
    <source>
        <dbReference type="Google" id="ProtNLM"/>
    </source>
</evidence>
<dbReference type="AlphaFoldDB" id="A0A0K2X3L1"/>
<feature type="compositionally biased region" description="Basic and acidic residues" evidence="1">
    <location>
        <begin position="155"/>
        <end position="226"/>
    </location>
</feature>
<feature type="compositionally biased region" description="Polar residues" evidence="1">
    <location>
        <begin position="107"/>
        <end position="124"/>
    </location>
</feature>
<dbReference type="Proteomes" id="UP000045175">
    <property type="component" value="Unassembled WGS sequence"/>
</dbReference>
<dbReference type="OrthoDB" id="5372972at2"/>
<reference evidence="3" key="1">
    <citation type="submission" date="2014-12" db="EMBL/GenBank/DDBJ databases">
        <title>Whole genome sequences of four Staphylococcus schleiferi canine isolates.</title>
        <authorList>
            <person name="Misic A.M."/>
            <person name="Cain C."/>
            <person name="Morris D.O."/>
            <person name="Rankin S."/>
            <person name="Beiting D."/>
        </authorList>
    </citation>
    <scope>NUCLEOTIDE SEQUENCE</scope>
    <source>
        <strain evidence="3">ASB11</strain>
        <strain evidence="4">ASB13</strain>
        <strain evidence="5">ASB9</strain>
    </source>
</reference>
<evidence type="ECO:0000256" key="1">
    <source>
        <dbReference type="SAM" id="MobiDB-lite"/>
    </source>
</evidence>
<keyword evidence="2" id="KW-0812">Transmembrane</keyword>
<organism evidence="3 6">
    <name type="scientific">Helicobacter ailurogastricus</name>
    <dbReference type="NCBI Taxonomy" id="1578720"/>
    <lineage>
        <taxon>Bacteria</taxon>
        <taxon>Pseudomonadati</taxon>
        <taxon>Campylobacterota</taxon>
        <taxon>Epsilonproteobacteria</taxon>
        <taxon>Campylobacterales</taxon>
        <taxon>Helicobacteraceae</taxon>
        <taxon>Helicobacter</taxon>
    </lineage>
</organism>
<feature type="region of interest" description="Disordered" evidence="1">
    <location>
        <begin position="59"/>
        <end position="79"/>
    </location>
</feature>
<protein>
    <recommendedName>
        <fullName evidence="9">SPOR domain-containing protein</fullName>
    </recommendedName>
</protein>
<reference evidence="7 8" key="2">
    <citation type="submission" date="2014-12" db="EMBL/GenBank/DDBJ databases">
        <authorList>
            <person name="Jaenicke S."/>
        </authorList>
    </citation>
    <scope>NUCLEOTIDE SEQUENCE [LARGE SCALE GENOMIC DNA]</scope>
</reference>
<name>A0A0K2X3L1_9HELI</name>
<dbReference type="EMBL" id="CDML01000048">
    <property type="protein sequence ID" value="CRF41645.1"/>
    <property type="molecule type" value="Genomic_DNA"/>
</dbReference>
<keyword evidence="2" id="KW-1133">Transmembrane helix</keyword>
<keyword evidence="2" id="KW-0472">Membrane</keyword>
<gene>
    <name evidence="3" type="ORF">HAL011_14530</name>
    <name evidence="4" type="ORF">HAL013_08320</name>
    <name evidence="5" type="ORF">HAL09_14990</name>
</gene>
<keyword evidence="6" id="KW-1185">Reference proteome</keyword>
<dbReference type="Proteomes" id="UP000041394">
    <property type="component" value="Unassembled WGS sequence"/>
</dbReference>
<evidence type="ECO:0000313" key="4">
    <source>
        <dbReference type="EMBL" id="CRF42637.1"/>
    </source>
</evidence>
<evidence type="ECO:0000313" key="7">
    <source>
        <dbReference type="Proteomes" id="UP000041394"/>
    </source>
</evidence>
<feature type="region of interest" description="Disordered" evidence="1">
    <location>
        <begin position="107"/>
        <end position="237"/>
    </location>
</feature>
<dbReference type="EMBL" id="CDMH01000038">
    <property type="protein sequence ID" value="CRF42637.1"/>
    <property type="molecule type" value="Genomic_DNA"/>
</dbReference>
<feature type="transmembrane region" description="Helical" evidence="2">
    <location>
        <begin position="34"/>
        <end position="53"/>
    </location>
</feature>